<evidence type="ECO:0000256" key="1">
    <source>
        <dbReference type="ARBA" id="ARBA00001966"/>
    </source>
</evidence>
<comment type="similarity">
    <text evidence="3 11">Belongs to the iron-sulfur dependent L-serine dehydratase family.</text>
</comment>
<dbReference type="PANTHER" id="PTHR30182">
    <property type="entry name" value="L-SERINE DEHYDRATASE"/>
    <property type="match status" value="1"/>
</dbReference>
<comment type="catalytic activity">
    <reaction evidence="10 11">
        <text>L-serine = pyruvate + NH4(+)</text>
        <dbReference type="Rhea" id="RHEA:19169"/>
        <dbReference type="ChEBI" id="CHEBI:15361"/>
        <dbReference type="ChEBI" id="CHEBI:28938"/>
        <dbReference type="ChEBI" id="CHEBI:33384"/>
        <dbReference type="EC" id="4.3.1.17"/>
    </reaction>
</comment>
<dbReference type="InterPro" id="IPR029009">
    <property type="entry name" value="ASB_dom_sf"/>
</dbReference>
<evidence type="ECO:0000256" key="4">
    <source>
        <dbReference type="ARBA" id="ARBA00022432"/>
    </source>
</evidence>
<keyword evidence="6 11" id="KW-0479">Metal-binding</keyword>
<evidence type="ECO:0000313" key="15">
    <source>
        <dbReference type="Proteomes" id="UP000288096"/>
    </source>
</evidence>
<name>A0A401FU48_9BACT</name>
<dbReference type="Pfam" id="PF03315">
    <property type="entry name" value="SDH_beta"/>
    <property type="match status" value="1"/>
</dbReference>
<evidence type="ECO:0000256" key="5">
    <source>
        <dbReference type="ARBA" id="ARBA00022485"/>
    </source>
</evidence>
<evidence type="ECO:0000256" key="8">
    <source>
        <dbReference type="ARBA" id="ARBA00023014"/>
    </source>
</evidence>
<dbReference type="Proteomes" id="UP000288096">
    <property type="component" value="Unassembled WGS sequence"/>
</dbReference>
<evidence type="ECO:0000259" key="12">
    <source>
        <dbReference type="Pfam" id="PF03313"/>
    </source>
</evidence>
<accession>A0A401FU48</accession>
<comment type="pathway">
    <text evidence="2">Carbohydrate biosynthesis; gluconeogenesis.</text>
</comment>
<dbReference type="InterPro" id="IPR004644">
    <property type="entry name" value="Fe-S_L-Ser_mono"/>
</dbReference>
<dbReference type="Gene3D" id="3.30.1330.90">
    <property type="entry name" value="D-3-phosphoglycerate dehydrogenase, domain 3"/>
    <property type="match status" value="1"/>
</dbReference>
<organism evidence="14 15">
    <name type="scientific">Desulfonema ishimotonii</name>
    <dbReference type="NCBI Taxonomy" id="45657"/>
    <lineage>
        <taxon>Bacteria</taxon>
        <taxon>Pseudomonadati</taxon>
        <taxon>Thermodesulfobacteriota</taxon>
        <taxon>Desulfobacteria</taxon>
        <taxon>Desulfobacterales</taxon>
        <taxon>Desulfococcaceae</taxon>
        <taxon>Desulfonema</taxon>
    </lineage>
</organism>
<reference evidence="15" key="1">
    <citation type="submission" date="2017-11" db="EMBL/GenBank/DDBJ databases">
        <authorList>
            <person name="Watanabe M."/>
            <person name="Kojima H."/>
        </authorList>
    </citation>
    <scope>NUCLEOTIDE SEQUENCE [LARGE SCALE GENOMIC DNA]</scope>
    <source>
        <strain evidence="15">Tokyo 01</strain>
    </source>
</reference>
<keyword evidence="5 11" id="KW-0004">4Fe-4S</keyword>
<evidence type="ECO:0000256" key="3">
    <source>
        <dbReference type="ARBA" id="ARBA00008636"/>
    </source>
</evidence>
<sequence>MGEYIKTSVFDVFKTGPGPSSSHTIGPMKAALDFRHSVQDILSDTTLNDAAVDVCLYGSLSLTGEGHGTHKAVLGGLMGWAPETCDCDRLLALLDEPGRTYEITFAENPEKKILFTAANIHFEGNDDSLPFQNTVRFRLSEAGETVLEKEYYSVGGGFIRCKGEAEAERPDPPYGYSDMNGLRKQMRRTGLSLSEIMLSNEAAITGKSRDKIFAGLDDLIGIMCGAVENGLKTDGILPGPIGLMRKAQVLYKNSAKLEPGNGLLLGHLNAFAMAASEENAAGRKVVTAPTSGAAGVIPGIIFLLKTHYKAGLPQLRDGMLAAAAIAFIAKHNASIAGAEVGCQGEVGVASSMAAAFVAHANGLSMKQVENAAEIALEHHLGMTCDPVGGYVQIPCIERNAVGAVTAINAYILAAAGDPARQKVTFDEVVEAMMETGRDMSKKYKETSRGGLAVCCVSC</sequence>
<evidence type="ECO:0000256" key="2">
    <source>
        <dbReference type="ARBA" id="ARBA00004742"/>
    </source>
</evidence>
<dbReference type="RefSeq" id="WP_124327893.1">
    <property type="nucleotide sequence ID" value="NZ_BEXT01000001.1"/>
</dbReference>
<dbReference type="PANTHER" id="PTHR30182:SF1">
    <property type="entry name" value="L-SERINE DEHYDRATASE 1"/>
    <property type="match status" value="1"/>
</dbReference>
<dbReference type="InterPro" id="IPR005130">
    <property type="entry name" value="Ser_deHydtase-like_asu"/>
</dbReference>
<evidence type="ECO:0000256" key="6">
    <source>
        <dbReference type="ARBA" id="ARBA00022723"/>
    </source>
</evidence>
<dbReference type="OrthoDB" id="9805537at2"/>
<comment type="caution">
    <text evidence="14">The sequence shown here is derived from an EMBL/GenBank/DDBJ whole genome shotgun (WGS) entry which is preliminary data.</text>
</comment>
<dbReference type="AlphaFoldDB" id="A0A401FU48"/>
<keyword evidence="7 11" id="KW-0408">Iron</keyword>
<comment type="cofactor">
    <cofactor evidence="1 11">
        <name>[4Fe-4S] cluster</name>
        <dbReference type="ChEBI" id="CHEBI:49883"/>
    </cofactor>
</comment>
<evidence type="ECO:0000256" key="9">
    <source>
        <dbReference type="ARBA" id="ARBA00023239"/>
    </source>
</evidence>
<keyword evidence="8 11" id="KW-0411">Iron-sulfur</keyword>
<gene>
    <name evidence="14" type="ORF">DENIS_1436</name>
</gene>
<evidence type="ECO:0000256" key="11">
    <source>
        <dbReference type="RuleBase" id="RU366059"/>
    </source>
</evidence>
<protein>
    <recommendedName>
        <fullName evidence="11">L-serine dehydratase</fullName>
        <ecNumber evidence="11">4.3.1.17</ecNumber>
    </recommendedName>
</protein>
<proteinExistence type="inferred from homology"/>
<keyword evidence="4 11" id="KW-0312">Gluconeogenesis</keyword>
<evidence type="ECO:0000256" key="7">
    <source>
        <dbReference type="ARBA" id="ARBA00023004"/>
    </source>
</evidence>
<dbReference type="SUPFAM" id="SSF143548">
    <property type="entry name" value="Serine metabolism enzymes domain"/>
    <property type="match status" value="1"/>
</dbReference>
<reference evidence="15" key="2">
    <citation type="submission" date="2019-01" db="EMBL/GenBank/DDBJ databases">
        <title>Genome sequence of Desulfonema ishimotonii strain Tokyo 01.</title>
        <authorList>
            <person name="Fukui M."/>
        </authorList>
    </citation>
    <scope>NUCLEOTIDE SEQUENCE [LARGE SCALE GENOMIC DNA]</scope>
    <source>
        <strain evidence="15">Tokyo 01</strain>
    </source>
</reference>
<evidence type="ECO:0000313" key="14">
    <source>
        <dbReference type="EMBL" id="GBC60483.1"/>
    </source>
</evidence>
<evidence type="ECO:0000259" key="13">
    <source>
        <dbReference type="Pfam" id="PF03315"/>
    </source>
</evidence>
<dbReference type="GO" id="GO:0051539">
    <property type="term" value="F:4 iron, 4 sulfur cluster binding"/>
    <property type="evidence" value="ECO:0007669"/>
    <property type="project" value="UniProtKB-UniRule"/>
</dbReference>
<evidence type="ECO:0000256" key="10">
    <source>
        <dbReference type="ARBA" id="ARBA00049406"/>
    </source>
</evidence>
<dbReference type="EC" id="4.3.1.17" evidence="11"/>
<dbReference type="GO" id="GO:0046872">
    <property type="term" value="F:metal ion binding"/>
    <property type="evidence" value="ECO:0007669"/>
    <property type="project" value="UniProtKB-KW"/>
</dbReference>
<feature type="domain" description="Serine dehydratase beta chain" evidence="13">
    <location>
        <begin position="8"/>
        <end position="161"/>
    </location>
</feature>
<keyword evidence="15" id="KW-1185">Reference proteome</keyword>
<feature type="domain" description="Serine dehydratase-like alpha subunit" evidence="12">
    <location>
        <begin position="189"/>
        <end position="452"/>
    </location>
</feature>
<dbReference type="GO" id="GO:0006094">
    <property type="term" value="P:gluconeogenesis"/>
    <property type="evidence" value="ECO:0007669"/>
    <property type="project" value="UniProtKB-KW"/>
</dbReference>
<dbReference type="GO" id="GO:0003941">
    <property type="term" value="F:L-serine ammonia-lyase activity"/>
    <property type="evidence" value="ECO:0007669"/>
    <property type="project" value="UniProtKB-UniRule"/>
</dbReference>
<keyword evidence="9 11" id="KW-0456">Lyase</keyword>
<dbReference type="EMBL" id="BEXT01000001">
    <property type="protein sequence ID" value="GBC60483.1"/>
    <property type="molecule type" value="Genomic_DNA"/>
</dbReference>
<dbReference type="Pfam" id="PF03313">
    <property type="entry name" value="SDH_alpha"/>
    <property type="match status" value="1"/>
</dbReference>
<dbReference type="InterPro" id="IPR005131">
    <property type="entry name" value="Ser_deHydtase_bsu"/>
</dbReference>
<dbReference type="InterPro" id="IPR051318">
    <property type="entry name" value="Fe-S_L-Ser"/>
</dbReference>
<dbReference type="NCBIfam" id="TIGR00720">
    <property type="entry name" value="sda_mono"/>
    <property type="match status" value="1"/>
</dbReference>